<dbReference type="InterPro" id="IPR036388">
    <property type="entry name" value="WH-like_DNA-bd_sf"/>
</dbReference>
<dbReference type="PRINTS" id="PR00598">
    <property type="entry name" value="HTHMARR"/>
</dbReference>
<feature type="domain" description="HTH marR-type" evidence="4">
    <location>
        <begin position="13"/>
        <end position="144"/>
    </location>
</feature>
<dbReference type="InterPro" id="IPR000835">
    <property type="entry name" value="HTH_MarR-typ"/>
</dbReference>
<dbReference type="InterPro" id="IPR036390">
    <property type="entry name" value="WH_DNA-bd_sf"/>
</dbReference>
<evidence type="ECO:0000256" key="1">
    <source>
        <dbReference type="ARBA" id="ARBA00023015"/>
    </source>
</evidence>
<dbReference type="Proteomes" id="UP001553843">
    <property type="component" value="Unassembled WGS sequence"/>
</dbReference>
<protein>
    <submittedName>
        <fullName evidence="5">MarR family transcriptional regulator</fullName>
    </submittedName>
</protein>
<dbReference type="InterPro" id="IPR039422">
    <property type="entry name" value="MarR/SlyA-like"/>
</dbReference>
<reference evidence="5 6" key="1">
    <citation type="submission" date="2024-06" db="EMBL/GenBank/DDBJ databases">
        <title>The Natural Products Discovery Center: Release of the First 8490 Sequenced Strains for Exploring Actinobacteria Biosynthetic Diversity.</title>
        <authorList>
            <person name="Kalkreuter E."/>
            <person name="Kautsar S.A."/>
            <person name="Yang D."/>
            <person name="Bader C.D."/>
            <person name="Teijaro C.N."/>
            <person name="Fluegel L."/>
            <person name="Davis C.M."/>
            <person name="Simpson J.R."/>
            <person name="Lauterbach L."/>
            <person name="Steele A.D."/>
            <person name="Gui C."/>
            <person name="Meng S."/>
            <person name="Li G."/>
            <person name="Viehrig K."/>
            <person name="Ye F."/>
            <person name="Su P."/>
            <person name="Kiefer A.F."/>
            <person name="Nichols A."/>
            <person name="Cepeda A.J."/>
            <person name="Yan W."/>
            <person name="Fan B."/>
            <person name="Jiang Y."/>
            <person name="Adhikari A."/>
            <person name="Zheng C.-J."/>
            <person name="Schuster L."/>
            <person name="Cowan T.M."/>
            <person name="Smanski M.J."/>
            <person name="Chevrette M.G."/>
            <person name="De Carvalho L.P.S."/>
            <person name="Shen B."/>
        </authorList>
    </citation>
    <scope>NUCLEOTIDE SEQUENCE [LARGE SCALE GENOMIC DNA]</scope>
    <source>
        <strain evidence="5 6">NPDC047833</strain>
    </source>
</reference>
<dbReference type="PROSITE" id="PS01117">
    <property type="entry name" value="HTH_MARR_1"/>
    <property type="match status" value="1"/>
</dbReference>
<dbReference type="InterPro" id="IPR023187">
    <property type="entry name" value="Tscrpt_reg_MarR-type_CS"/>
</dbReference>
<dbReference type="SUPFAM" id="SSF46785">
    <property type="entry name" value="Winged helix' DNA-binding domain"/>
    <property type="match status" value="1"/>
</dbReference>
<dbReference type="PANTHER" id="PTHR33164">
    <property type="entry name" value="TRANSCRIPTIONAL REGULATOR, MARR FAMILY"/>
    <property type="match status" value="1"/>
</dbReference>
<dbReference type="SMART" id="SM00347">
    <property type="entry name" value="HTH_MARR"/>
    <property type="match status" value="1"/>
</dbReference>
<evidence type="ECO:0000256" key="3">
    <source>
        <dbReference type="ARBA" id="ARBA00023163"/>
    </source>
</evidence>
<comment type="caution">
    <text evidence="5">The sequence shown here is derived from an EMBL/GenBank/DDBJ whole genome shotgun (WGS) entry which is preliminary data.</text>
</comment>
<accession>A0ABV3LY71</accession>
<keyword evidence="3" id="KW-0804">Transcription</keyword>
<dbReference type="PANTHER" id="PTHR33164:SF99">
    <property type="entry name" value="MARR FAMILY REGULATORY PROTEIN"/>
    <property type="match status" value="1"/>
</dbReference>
<dbReference type="Pfam" id="PF01047">
    <property type="entry name" value="MarR"/>
    <property type="match status" value="1"/>
</dbReference>
<evidence type="ECO:0000256" key="2">
    <source>
        <dbReference type="ARBA" id="ARBA00023125"/>
    </source>
</evidence>
<keyword evidence="2" id="KW-0238">DNA-binding</keyword>
<gene>
    <name evidence="5" type="ORF">AB0887_21025</name>
</gene>
<evidence type="ECO:0000259" key="4">
    <source>
        <dbReference type="PROSITE" id="PS50995"/>
    </source>
</evidence>
<organism evidence="5 6">
    <name type="scientific">Streptomyces huasconensis</name>
    <dbReference type="NCBI Taxonomy" id="1854574"/>
    <lineage>
        <taxon>Bacteria</taxon>
        <taxon>Bacillati</taxon>
        <taxon>Actinomycetota</taxon>
        <taxon>Actinomycetes</taxon>
        <taxon>Kitasatosporales</taxon>
        <taxon>Streptomycetaceae</taxon>
        <taxon>Streptomyces</taxon>
    </lineage>
</organism>
<evidence type="ECO:0000313" key="6">
    <source>
        <dbReference type="Proteomes" id="UP001553843"/>
    </source>
</evidence>
<sequence>MPETPDVRPDVSHAPLLDALWTSMAGLYGDLTAAAAAQGLTYSQAKALNVLRQGGPAPMRVLAASFRCDASNMTGIIDRLESRGLVRREPSATDRRVKNVVLSEEGVAAIERIRAGMHLTHRALDALSEEERATLQGLLSRLSPDADATPRASKAP</sequence>
<dbReference type="Gene3D" id="1.10.10.10">
    <property type="entry name" value="Winged helix-like DNA-binding domain superfamily/Winged helix DNA-binding domain"/>
    <property type="match status" value="1"/>
</dbReference>
<dbReference type="PROSITE" id="PS50995">
    <property type="entry name" value="HTH_MARR_2"/>
    <property type="match status" value="1"/>
</dbReference>
<keyword evidence="6" id="KW-1185">Reference proteome</keyword>
<keyword evidence="1" id="KW-0805">Transcription regulation</keyword>
<proteinExistence type="predicted"/>
<dbReference type="EMBL" id="JBEYRS010000008">
    <property type="protein sequence ID" value="MEW2364410.1"/>
    <property type="molecule type" value="Genomic_DNA"/>
</dbReference>
<dbReference type="RefSeq" id="WP_359771945.1">
    <property type="nucleotide sequence ID" value="NZ_JBEYRR010000001.1"/>
</dbReference>
<evidence type="ECO:0000313" key="5">
    <source>
        <dbReference type="EMBL" id="MEW2364410.1"/>
    </source>
</evidence>
<name>A0ABV3LY71_9ACTN</name>